<keyword evidence="1" id="KW-0732">Signal</keyword>
<proteinExistence type="predicted"/>
<feature type="chain" id="PRO_5040806976" evidence="1">
    <location>
        <begin position="19"/>
        <end position="181"/>
    </location>
</feature>
<accession>A0A9W4U597</accession>
<comment type="caution">
    <text evidence="2">The sequence shown here is derived from an EMBL/GenBank/DDBJ whole genome shotgun (WGS) entry which is preliminary data.</text>
</comment>
<dbReference type="EMBL" id="CAOQHR010000002">
    <property type="protein sequence ID" value="CAI6292942.1"/>
    <property type="molecule type" value="Genomic_DNA"/>
</dbReference>
<evidence type="ECO:0000313" key="2">
    <source>
        <dbReference type="EMBL" id="CAI6292942.1"/>
    </source>
</evidence>
<reference evidence="2" key="1">
    <citation type="submission" date="2023-01" db="EMBL/GenBank/DDBJ databases">
        <authorList>
            <person name="Van Ghelder C."/>
            <person name="Rancurel C."/>
        </authorList>
    </citation>
    <scope>NUCLEOTIDE SEQUENCE</scope>
    <source>
        <strain evidence="2">CNCM I-4278</strain>
    </source>
</reference>
<gene>
    <name evidence="2" type="ORF">PDIGIT_LOCUS2529</name>
</gene>
<evidence type="ECO:0000313" key="3">
    <source>
        <dbReference type="Proteomes" id="UP001152607"/>
    </source>
</evidence>
<organism evidence="2 3">
    <name type="scientific">Periconia digitata</name>
    <dbReference type="NCBI Taxonomy" id="1303443"/>
    <lineage>
        <taxon>Eukaryota</taxon>
        <taxon>Fungi</taxon>
        <taxon>Dikarya</taxon>
        <taxon>Ascomycota</taxon>
        <taxon>Pezizomycotina</taxon>
        <taxon>Dothideomycetes</taxon>
        <taxon>Pleosporomycetidae</taxon>
        <taxon>Pleosporales</taxon>
        <taxon>Massarineae</taxon>
        <taxon>Periconiaceae</taxon>
        <taxon>Periconia</taxon>
    </lineage>
</organism>
<keyword evidence="3" id="KW-1185">Reference proteome</keyword>
<sequence>MYQSTMLVSLALAATVASQSQVEQRVLFIPPPIPTTLTMTEIGADSTATTYTQNCPGGMGPSTSLTCVPFRLVQGSTTLEIEASETSSGISINLACNYPDGLNNQGSNGSCVAKGEAAETTVATTVAGPLQSEDINAFQTVPVVKAGAQGGNSSAAGRTVNVCFMASIVGAVGIFAASVLL</sequence>
<name>A0A9W4U597_9PLEO</name>
<dbReference type="Proteomes" id="UP001152607">
    <property type="component" value="Unassembled WGS sequence"/>
</dbReference>
<dbReference type="AlphaFoldDB" id="A0A9W4U597"/>
<protein>
    <submittedName>
        <fullName evidence="2">Uncharacterized protein</fullName>
    </submittedName>
</protein>
<evidence type="ECO:0000256" key="1">
    <source>
        <dbReference type="SAM" id="SignalP"/>
    </source>
</evidence>
<feature type="signal peptide" evidence="1">
    <location>
        <begin position="1"/>
        <end position="18"/>
    </location>
</feature>